<dbReference type="KEGG" id="saq:Sare_3741"/>
<dbReference type="AlphaFoldDB" id="A8M020"/>
<sequence>MALRYGSAMHGNASHSNAASGTESEQIAYKVPRAAELLDLGPRTVWQLVKDEEDEPGTGIESIKVGWSRRVPRTALLAFMERKRAQGRAVSE</sequence>
<feature type="region of interest" description="Disordered" evidence="1">
    <location>
        <begin position="1"/>
        <end position="23"/>
    </location>
</feature>
<organism evidence="3">
    <name type="scientific">Salinispora arenicola (strain CNS-205)</name>
    <dbReference type="NCBI Taxonomy" id="391037"/>
    <lineage>
        <taxon>Bacteria</taxon>
        <taxon>Bacillati</taxon>
        <taxon>Actinomycetota</taxon>
        <taxon>Actinomycetes</taxon>
        <taxon>Micromonosporales</taxon>
        <taxon>Micromonosporaceae</taxon>
        <taxon>Salinispora</taxon>
    </lineage>
</organism>
<reference evidence="3" key="1">
    <citation type="submission" date="2007-10" db="EMBL/GenBank/DDBJ databases">
        <title>Complete sequence of Salinispora arenicola CNS-205.</title>
        <authorList>
            <consortium name="US DOE Joint Genome Institute"/>
            <person name="Copeland A."/>
            <person name="Lucas S."/>
            <person name="Lapidus A."/>
            <person name="Barry K."/>
            <person name="Glavina del Rio T."/>
            <person name="Dalin E."/>
            <person name="Tice H."/>
            <person name="Pitluck S."/>
            <person name="Foster B."/>
            <person name="Schmutz J."/>
            <person name="Larimer F."/>
            <person name="Land M."/>
            <person name="Hauser L."/>
            <person name="Kyrpides N."/>
            <person name="Ivanova N."/>
            <person name="Jensen P.R."/>
            <person name="Moore B.S."/>
            <person name="Penn K."/>
            <person name="Jenkins C."/>
            <person name="Udwary D."/>
            <person name="Xiang L."/>
            <person name="Gontang E."/>
            <person name="Richardson P."/>
        </authorList>
    </citation>
    <scope>NUCLEOTIDE SEQUENCE [LARGE SCALE GENOMIC DNA]</scope>
    <source>
        <strain evidence="3">CNS-205</strain>
    </source>
</reference>
<evidence type="ECO:0000256" key="1">
    <source>
        <dbReference type="SAM" id="MobiDB-lite"/>
    </source>
</evidence>
<protein>
    <recommendedName>
        <fullName evidence="2">Helix-turn-helix domain-containing protein</fullName>
    </recommendedName>
</protein>
<evidence type="ECO:0000313" key="3">
    <source>
        <dbReference type="EMBL" id="ABV99534.1"/>
    </source>
</evidence>
<dbReference type="EMBL" id="CP000850">
    <property type="protein sequence ID" value="ABV99534.1"/>
    <property type="molecule type" value="Genomic_DNA"/>
</dbReference>
<dbReference type="HOGENOM" id="CLU_2411433_0_0_11"/>
<dbReference type="STRING" id="391037.Sare_3741"/>
<accession>A8M020</accession>
<evidence type="ECO:0000259" key="2">
    <source>
        <dbReference type="Pfam" id="PF12728"/>
    </source>
</evidence>
<gene>
    <name evidence="3" type="ordered locus">Sare_3741</name>
    <name evidence="4" type="ordered locus">Sare_3792</name>
</gene>
<proteinExistence type="predicted"/>
<feature type="domain" description="Helix-turn-helix" evidence="2">
    <location>
        <begin position="29"/>
        <end position="84"/>
    </location>
</feature>
<evidence type="ECO:0000313" key="4">
    <source>
        <dbReference type="EMBL" id="ABV99585.1"/>
    </source>
</evidence>
<dbReference type="KEGG" id="saq:Sare_3792"/>
<feature type="compositionally biased region" description="Polar residues" evidence="1">
    <location>
        <begin position="13"/>
        <end position="23"/>
    </location>
</feature>
<dbReference type="EMBL" id="CP000850">
    <property type="protein sequence ID" value="ABV99585.1"/>
    <property type="molecule type" value="Genomic_DNA"/>
</dbReference>
<dbReference type="InterPro" id="IPR041657">
    <property type="entry name" value="HTH_17"/>
</dbReference>
<dbReference type="Pfam" id="PF12728">
    <property type="entry name" value="HTH_17"/>
    <property type="match status" value="1"/>
</dbReference>
<name>A8M020_SALAI</name>